<feature type="domain" description="Peptidase M20 dimerisation" evidence="2">
    <location>
        <begin position="184"/>
        <end position="276"/>
    </location>
</feature>
<keyword evidence="1" id="KW-0378">Hydrolase</keyword>
<dbReference type="InterPro" id="IPR011650">
    <property type="entry name" value="Peptidase_M20_dimer"/>
</dbReference>
<protein>
    <submittedName>
        <fullName evidence="3">Amidohydrolase</fullName>
    </submittedName>
</protein>
<evidence type="ECO:0000256" key="1">
    <source>
        <dbReference type="ARBA" id="ARBA00022801"/>
    </source>
</evidence>
<keyword evidence="4" id="KW-1185">Reference proteome</keyword>
<proteinExistence type="predicted"/>
<evidence type="ECO:0000259" key="2">
    <source>
        <dbReference type="Pfam" id="PF07687"/>
    </source>
</evidence>
<dbReference type="RefSeq" id="WP_239362208.1">
    <property type="nucleotide sequence ID" value="NZ_JAKREW010000002.1"/>
</dbReference>
<evidence type="ECO:0000313" key="4">
    <source>
        <dbReference type="Proteomes" id="UP001201701"/>
    </source>
</evidence>
<dbReference type="EMBL" id="JAKREW010000002">
    <property type="protein sequence ID" value="MCG7504167.1"/>
    <property type="molecule type" value="Genomic_DNA"/>
</dbReference>
<dbReference type="SUPFAM" id="SSF55031">
    <property type="entry name" value="Bacterial exopeptidase dimerisation domain"/>
    <property type="match status" value="1"/>
</dbReference>
<accession>A0ABS9Q9T8</accession>
<dbReference type="Proteomes" id="UP001201701">
    <property type="component" value="Unassembled WGS sequence"/>
</dbReference>
<dbReference type="InterPro" id="IPR002933">
    <property type="entry name" value="Peptidase_M20"/>
</dbReference>
<dbReference type="Gene3D" id="3.40.630.10">
    <property type="entry name" value="Zn peptidases"/>
    <property type="match status" value="1"/>
</dbReference>
<dbReference type="PIRSF" id="PIRSF005962">
    <property type="entry name" value="Pept_M20D_amidohydro"/>
    <property type="match status" value="1"/>
</dbReference>
<sequence length="384" mass="40949">MTHIDHELLARLKAWRRHLHRHPEMSGEERQTSAFVSERLTELGISHVTGVGGTGVVATLKRGNSNRSVGLRADMDALPIAEANEFAHASVNPGIMHACGHDGHTACLLGAAAALSRDDSWSGTIHFVFQPAEENGEGAKAMIADALFERFPMERLFACHNWPGIEPGVVAVHNGPSMAAGGDWHVTLKGIAGHAALPHATRDPILAAGHLIVALHSIVSRNVDPIDTVALTVSMVNGGLVSNQIPETVELVGTLRTFNADVRTMVIQRMGEVIEGIAKSFGVEADYEIKSTGRVMADTPEESRLAILAAESAGLKVTRDIRPAMGGDDFAFLVEGKGGAYVLIGNGPVVDGGKLHNERYDFNDDIIEPAVRWLSAVAKMAVAE</sequence>
<dbReference type="Gene3D" id="3.30.70.360">
    <property type="match status" value="1"/>
</dbReference>
<dbReference type="InterPro" id="IPR017439">
    <property type="entry name" value="Amidohydrolase"/>
</dbReference>
<dbReference type="PANTHER" id="PTHR11014">
    <property type="entry name" value="PEPTIDASE M20 FAMILY MEMBER"/>
    <property type="match status" value="1"/>
</dbReference>
<dbReference type="PANTHER" id="PTHR11014:SF63">
    <property type="entry name" value="METALLOPEPTIDASE, PUTATIVE (AFU_ORTHOLOGUE AFUA_6G09600)-RELATED"/>
    <property type="match status" value="1"/>
</dbReference>
<dbReference type="Pfam" id="PF01546">
    <property type="entry name" value="Peptidase_M20"/>
    <property type="match status" value="1"/>
</dbReference>
<reference evidence="3 4" key="1">
    <citation type="submission" date="2022-02" db="EMBL/GenBank/DDBJ databases">
        <title>Draft genome sequence of Mezorhizobium retamae strain IRAMC:0171 isolated from Retama raetam nodules.</title>
        <authorList>
            <person name="Bengaied R."/>
            <person name="Sbissi I."/>
            <person name="Huber K."/>
            <person name="Ghodbane F."/>
            <person name="Nouioui I."/>
            <person name="Tarhouni M."/>
            <person name="Gtari M."/>
        </authorList>
    </citation>
    <scope>NUCLEOTIDE SEQUENCE [LARGE SCALE GENOMIC DNA]</scope>
    <source>
        <strain evidence="3 4">IRAMC:0171</strain>
    </source>
</reference>
<dbReference type="NCBIfam" id="TIGR01891">
    <property type="entry name" value="amidohydrolases"/>
    <property type="match status" value="1"/>
</dbReference>
<dbReference type="SUPFAM" id="SSF53187">
    <property type="entry name" value="Zn-dependent exopeptidases"/>
    <property type="match status" value="1"/>
</dbReference>
<gene>
    <name evidence="3" type="ORF">L4923_03960</name>
</gene>
<dbReference type="Pfam" id="PF07687">
    <property type="entry name" value="M20_dimer"/>
    <property type="match status" value="1"/>
</dbReference>
<comment type="caution">
    <text evidence="3">The sequence shown here is derived from an EMBL/GenBank/DDBJ whole genome shotgun (WGS) entry which is preliminary data.</text>
</comment>
<organism evidence="3 4">
    <name type="scientific">Mesorhizobium retamae</name>
    <dbReference type="NCBI Taxonomy" id="2912854"/>
    <lineage>
        <taxon>Bacteria</taxon>
        <taxon>Pseudomonadati</taxon>
        <taxon>Pseudomonadota</taxon>
        <taxon>Alphaproteobacteria</taxon>
        <taxon>Hyphomicrobiales</taxon>
        <taxon>Phyllobacteriaceae</taxon>
        <taxon>Mesorhizobium</taxon>
    </lineage>
</organism>
<dbReference type="InterPro" id="IPR036264">
    <property type="entry name" value="Bact_exopeptidase_dim_dom"/>
</dbReference>
<evidence type="ECO:0000313" key="3">
    <source>
        <dbReference type="EMBL" id="MCG7504167.1"/>
    </source>
</evidence>
<name>A0ABS9Q9T8_9HYPH</name>